<evidence type="ECO:0000313" key="3">
    <source>
        <dbReference type="Proteomes" id="UP001494902"/>
    </source>
</evidence>
<dbReference type="Gene3D" id="3.10.180.10">
    <property type="entry name" value="2,3-Dihydroxybiphenyl 1,2-Dioxygenase, domain 1"/>
    <property type="match status" value="1"/>
</dbReference>
<comment type="caution">
    <text evidence="2">The sequence shown here is derived from an EMBL/GenBank/DDBJ whole genome shotgun (WGS) entry which is preliminary data.</text>
</comment>
<feature type="domain" description="Glyoxalase-like" evidence="1">
    <location>
        <begin position="12"/>
        <end position="124"/>
    </location>
</feature>
<organism evidence="2 3">
    <name type="scientific">Pseudonocardia nematodicida</name>
    <dbReference type="NCBI Taxonomy" id="1206997"/>
    <lineage>
        <taxon>Bacteria</taxon>
        <taxon>Bacillati</taxon>
        <taxon>Actinomycetota</taxon>
        <taxon>Actinomycetes</taxon>
        <taxon>Pseudonocardiales</taxon>
        <taxon>Pseudonocardiaceae</taxon>
        <taxon>Pseudonocardia</taxon>
    </lineage>
</organism>
<reference evidence="2 3" key="1">
    <citation type="submission" date="2024-03" db="EMBL/GenBank/DDBJ databases">
        <title>Draft genome sequence of Pseudonocardia nematodicida JCM 31783.</title>
        <authorList>
            <person name="Butdee W."/>
            <person name="Duangmal K."/>
        </authorList>
    </citation>
    <scope>NUCLEOTIDE SEQUENCE [LARGE SCALE GENOMIC DNA]</scope>
    <source>
        <strain evidence="2 3">JCM 31783</strain>
    </source>
</reference>
<protein>
    <submittedName>
        <fullName evidence="2">VOC family protein</fullName>
    </submittedName>
</protein>
<sequence length="127" mass="14101">MDAPIATFSLAALDCPHPLELARFYSRITGWPIATQTHDDWVELESGGPGPTLAFQKIEQGEYRAPEWPGQEHPQRMHVDFDVPDLDAGETAVLAIGARKHDVQPMPDSFRVFLDPVGHPFCLVRGV</sequence>
<dbReference type="EMBL" id="JBEDNQ010000015">
    <property type="protein sequence ID" value="MEQ3554622.1"/>
    <property type="molecule type" value="Genomic_DNA"/>
</dbReference>
<proteinExistence type="predicted"/>
<evidence type="ECO:0000259" key="1">
    <source>
        <dbReference type="Pfam" id="PF18029"/>
    </source>
</evidence>
<dbReference type="Pfam" id="PF18029">
    <property type="entry name" value="Glyoxalase_6"/>
    <property type="match status" value="1"/>
</dbReference>
<dbReference type="PANTHER" id="PTHR35908">
    <property type="entry name" value="HYPOTHETICAL FUSION PROTEIN"/>
    <property type="match status" value="1"/>
</dbReference>
<dbReference type="InterPro" id="IPR029068">
    <property type="entry name" value="Glyas_Bleomycin-R_OHBP_Dase"/>
</dbReference>
<keyword evidence="3" id="KW-1185">Reference proteome</keyword>
<name>A0ABV1KJH3_9PSEU</name>
<gene>
    <name evidence="2" type="ORF">WIS52_29500</name>
</gene>
<dbReference type="RefSeq" id="WP_349301691.1">
    <property type="nucleotide sequence ID" value="NZ_JBEDNQ010000015.1"/>
</dbReference>
<dbReference type="PANTHER" id="PTHR35908:SF1">
    <property type="entry name" value="CONSERVED PROTEIN"/>
    <property type="match status" value="1"/>
</dbReference>
<evidence type="ECO:0000313" key="2">
    <source>
        <dbReference type="EMBL" id="MEQ3554622.1"/>
    </source>
</evidence>
<dbReference type="Proteomes" id="UP001494902">
    <property type="component" value="Unassembled WGS sequence"/>
</dbReference>
<accession>A0ABV1KJH3</accession>
<dbReference type="InterPro" id="IPR041581">
    <property type="entry name" value="Glyoxalase_6"/>
</dbReference>
<dbReference type="SUPFAM" id="SSF54593">
    <property type="entry name" value="Glyoxalase/Bleomycin resistance protein/Dihydroxybiphenyl dioxygenase"/>
    <property type="match status" value="1"/>
</dbReference>